<evidence type="ECO:0000256" key="2">
    <source>
        <dbReference type="ARBA" id="ARBA00022475"/>
    </source>
</evidence>
<keyword evidence="3 7" id="KW-0812">Transmembrane</keyword>
<evidence type="ECO:0000256" key="6">
    <source>
        <dbReference type="SAM" id="MobiDB-lite"/>
    </source>
</evidence>
<evidence type="ECO:0000313" key="10">
    <source>
        <dbReference type="Proteomes" id="UP000285768"/>
    </source>
</evidence>
<dbReference type="RefSeq" id="WP_128387678.1">
    <property type="nucleotide sequence ID" value="NZ_CP035037.1"/>
</dbReference>
<feature type="compositionally biased region" description="Low complexity" evidence="6">
    <location>
        <begin position="228"/>
        <end position="245"/>
    </location>
</feature>
<sequence>MSGHRRLRGAILIAALVCGGFGIGVSEFIVMGLLPQIAADLLPTLYASRPEAALAASGGLASAYALGVVAGMVSTPIVIRCLSERGALLVCAGGMLLFTVLTAFAPSLPVALALRFLAALTHASFIGVGAMAGAHMLGHTRYGRGSAIVHGGLAAANLLGVPVLTAMGQAADWRLIVGGASLLFAVPFVALLRVAPPAGAVYEPGLRSAAIGRRPGCSCSGLRRCWSPRAGSRSSPTSPPSSGGCRAAGVC</sequence>
<name>A0ABX5QIT3_9MICO</name>
<feature type="transmembrane region" description="Helical" evidence="7">
    <location>
        <begin position="86"/>
        <end position="106"/>
    </location>
</feature>
<keyword evidence="10" id="KW-1185">Reference proteome</keyword>
<dbReference type="PANTHER" id="PTHR43124:SF8">
    <property type="entry name" value="INNER MEMBRANE TRANSPORT PROTEIN YDHP"/>
    <property type="match status" value="1"/>
</dbReference>
<evidence type="ECO:0000256" key="1">
    <source>
        <dbReference type="ARBA" id="ARBA00004651"/>
    </source>
</evidence>
<dbReference type="PROSITE" id="PS50850">
    <property type="entry name" value="MFS"/>
    <property type="match status" value="1"/>
</dbReference>
<dbReference type="InterPro" id="IPR020846">
    <property type="entry name" value="MFS_dom"/>
</dbReference>
<dbReference type="InterPro" id="IPR036259">
    <property type="entry name" value="MFS_trans_sf"/>
</dbReference>
<evidence type="ECO:0000256" key="3">
    <source>
        <dbReference type="ARBA" id="ARBA00022692"/>
    </source>
</evidence>
<keyword evidence="2" id="KW-1003">Cell membrane</keyword>
<organism evidence="9 10">
    <name type="scientific">Leucobacter muris</name>
    <dbReference type="NCBI Taxonomy" id="1935379"/>
    <lineage>
        <taxon>Bacteria</taxon>
        <taxon>Bacillati</taxon>
        <taxon>Actinomycetota</taxon>
        <taxon>Actinomycetes</taxon>
        <taxon>Micrococcales</taxon>
        <taxon>Microbacteriaceae</taxon>
        <taxon>Leucobacter</taxon>
    </lineage>
</organism>
<feature type="region of interest" description="Disordered" evidence="6">
    <location>
        <begin position="228"/>
        <end position="251"/>
    </location>
</feature>
<keyword evidence="4 7" id="KW-1133">Transmembrane helix</keyword>
<dbReference type="Pfam" id="PF07690">
    <property type="entry name" value="MFS_1"/>
    <property type="match status" value="1"/>
</dbReference>
<feature type="transmembrane region" description="Helical" evidence="7">
    <location>
        <begin position="147"/>
        <end position="167"/>
    </location>
</feature>
<comment type="subcellular location">
    <subcellularLocation>
        <location evidence="1">Cell membrane</location>
        <topology evidence="1">Multi-pass membrane protein</topology>
    </subcellularLocation>
</comment>
<evidence type="ECO:0000259" key="8">
    <source>
        <dbReference type="PROSITE" id="PS50850"/>
    </source>
</evidence>
<evidence type="ECO:0000256" key="4">
    <source>
        <dbReference type="ARBA" id="ARBA00022989"/>
    </source>
</evidence>
<dbReference type="InterPro" id="IPR011701">
    <property type="entry name" value="MFS"/>
</dbReference>
<feature type="transmembrane region" description="Helical" evidence="7">
    <location>
        <begin position="12"/>
        <end position="34"/>
    </location>
</feature>
<proteinExistence type="predicted"/>
<accession>A0ABX5QIT3</accession>
<dbReference type="Gene3D" id="1.20.1250.20">
    <property type="entry name" value="MFS general substrate transporter like domains"/>
    <property type="match status" value="1"/>
</dbReference>
<feature type="transmembrane region" description="Helical" evidence="7">
    <location>
        <begin position="173"/>
        <end position="192"/>
    </location>
</feature>
<evidence type="ECO:0000256" key="7">
    <source>
        <dbReference type="SAM" id="Phobius"/>
    </source>
</evidence>
<keyword evidence="5 7" id="KW-0472">Membrane</keyword>
<evidence type="ECO:0000256" key="5">
    <source>
        <dbReference type="ARBA" id="ARBA00023136"/>
    </source>
</evidence>
<dbReference type="EMBL" id="CP035037">
    <property type="protein sequence ID" value="QAB18989.1"/>
    <property type="molecule type" value="Genomic_DNA"/>
</dbReference>
<feature type="domain" description="Major facilitator superfamily (MFS) profile" evidence="8">
    <location>
        <begin position="12"/>
        <end position="251"/>
    </location>
</feature>
<reference evidence="9 10" key="1">
    <citation type="submission" date="2019-01" db="EMBL/GenBank/DDBJ databases">
        <title>Leucobacter muris sp. nov. isolated from the nose of a laboratory mouse.</title>
        <authorList>
            <person name="Benga L."/>
            <person name="Sproeer C."/>
            <person name="Schumann P."/>
            <person name="Verbarg S."/>
            <person name="Bunk B."/>
            <person name="Engelhardt E."/>
            <person name="Benten P.M."/>
            <person name="Sager M."/>
        </authorList>
    </citation>
    <scope>NUCLEOTIDE SEQUENCE [LARGE SCALE GENOMIC DNA]</scope>
    <source>
        <strain evidence="9 10">DSM 101948</strain>
    </source>
</reference>
<dbReference type="InterPro" id="IPR050189">
    <property type="entry name" value="MFS_Efflux_Transporters"/>
</dbReference>
<protein>
    <submittedName>
        <fullName evidence="9">MFS transporter</fullName>
    </submittedName>
</protein>
<evidence type="ECO:0000313" key="9">
    <source>
        <dbReference type="EMBL" id="QAB18989.1"/>
    </source>
</evidence>
<dbReference type="PANTHER" id="PTHR43124">
    <property type="entry name" value="PURINE EFFLUX PUMP PBUE"/>
    <property type="match status" value="1"/>
</dbReference>
<gene>
    <name evidence="9" type="ORF">Leucomu_14640</name>
</gene>
<dbReference type="SUPFAM" id="SSF103473">
    <property type="entry name" value="MFS general substrate transporter"/>
    <property type="match status" value="1"/>
</dbReference>
<feature type="transmembrane region" description="Helical" evidence="7">
    <location>
        <begin position="54"/>
        <end position="79"/>
    </location>
</feature>
<dbReference type="Proteomes" id="UP000285768">
    <property type="component" value="Chromosome"/>
</dbReference>
<feature type="transmembrane region" description="Helical" evidence="7">
    <location>
        <begin position="112"/>
        <end position="135"/>
    </location>
</feature>